<name>A0A2N9JE96_9ACTN</name>
<evidence type="ECO:0000256" key="4">
    <source>
        <dbReference type="ARBA" id="ARBA00023136"/>
    </source>
</evidence>
<comment type="subcellular location">
    <subcellularLocation>
        <location evidence="1">Endomembrane system</location>
        <topology evidence="1">Multi-pass membrane protein</topology>
    </subcellularLocation>
</comment>
<sequence length="180" mass="17783">MTTDAGPRLDAALASRVNWLRAGVLGANDGIVSIAGLVFGVAGATSDSMAVLIAGAAGMVAGALSMGGGEYVSVSAQRDTEQSAGVSADHLTSPWQAASASMVAFVLGALIPLLGVVFAPVPVRLPVTIAAVLLALAVTGFTSARLSGVPVNRPVLRNLVVGTLAMGLTYAAGTLVGTQL</sequence>
<keyword evidence="3 5" id="KW-1133">Transmembrane helix</keyword>
<gene>
    <name evidence="6" type="ORF">MPLG2_0678</name>
</gene>
<keyword evidence="2 5" id="KW-0812">Transmembrane</keyword>
<evidence type="ECO:0000313" key="7">
    <source>
        <dbReference type="Proteomes" id="UP000238164"/>
    </source>
</evidence>
<feature type="transmembrane region" description="Helical" evidence="5">
    <location>
        <begin position="97"/>
        <end position="118"/>
    </location>
</feature>
<dbReference type="EMBL" id="LT985188">
    <property type="protein sequence ID" value="SPD85714.1"/>
    <property type="molecule type" value="Genomic_DNA"/>
</dbReference>
<dbReference type="KEGG" id="mgg:MPLG2_0678"/>
<dbReference type="RefSeq" id="WP_173909591.1">
    <property type="nucleotide sequence ID" value="NZ_BAAAGO010000042.1"/>
</dbReference>
<keyword evidence="4 5" id="KW-0472">Membrane</keyword>
<protein>
    <submittedName>
        <fullName evidence="6">Membrane protein</fullName>
    </submittedName>
</protein>
<dbReference type="AlphaFoldDB" id="A0A2N9JE96"/>
<evidence type="ECO:0000256" key="5">
    <source>
        <dbReference type="SAM" id="Phobius"/>
    </source>
</evidence>
<dbReference type="Pfam" id="PF01988">
    <property type="entry name" value="VIT1"/>
    <property type="match status" value="2"/>
</dbReference>
<dbReference type="GO" id="GO:0005384">
    <property type="term" value="F:manganese ion transmembrane transporter activity"/>
    <property type="evidence" value="ECO:0007669"/>
    <property type="project" value="InterPro"/>
</dbReference>
<dbReference type="Proteomes" id="UP000238164">
    <property type="component" value="Chromosome 1"/>
</dbReference>
<dbReference type="GO" id="GO:0030026">
    <property type="term" value="P:intracellular manganese ion homeostasis"/>
    <property type="evidence" value="ECO:0007669"/>
    <property type="project" value="InterPro"/>
</dbReference>
<evidence type="ECO:0000256" key="2">
    <source>
        <dbReference type="ARBA" id="ARBA00022692"/>
    </source>
</evidence>
<feature type="transmembrane region" description="Helical" evidence="5">
    <location>
        <begin position="49"/>
        <end position="68"/>
    </location>
</feature>
<accession>A0A2N9JE96</accession>
<evidence type="ECO:0000256" key="1">
    <source>
        <dbReference type="ARBA" id="ARBA00004127"/>
    </source>
</evidence>
<proteinExistence type="predicted"/>
<organism evidence="6 7">
    <name type="scientific">Micropruina glycogenica</name>
    <dbReference type="NCBI Taxonomy" id="75385"/>
    <lineage>
        <taxon>Bacteria</taxon>
        <taxon>Bacillati</taxon>
        <taxon>Actinomycetota</taxon>
        <taxon>Actinomycetes</taxon>
        <taxon>Propionibacteriales</taxon>
        <taxon>Nocardioidaceae</taxon>
        <taxon>Micropruina</taxon>
    </lineage>
</organism>
<dbReference type="InterPro" id="IPR008217">
    <property type="entry name" value="Ccc1_fam"/>
</dbReference>
<dbReference type="GO" id="GO:0012505">
    <property type="term" value="C:endomembrane system"/>
    <property type="evidence" value="ECO:0007669"/>
    <property type="project" value="UniProtKB-SubCell"/>
</dbReference>
<feature type="transmembrane region" description="Helical" evidence="5">
    <location>
        <begin position="125"/>
        <end position="144"/>
    </location>
</feature>
<evidence type="ECO:0000256" key="3">
    <source>
        <dbReference type="ARBA" id="ARBA00022989"/>
    </source>
</evidence>
<feature type="transmembrane region" description="Helical" evidence="5">
    <location>
        <begin position="20"/>
        <end position="42"/>
    </location>
</feature>
<keyword evidence="7" id="KW-1185">Reference proteome</keyword>
<dbReference type="PANTHER" id="PTHR31851">
    <property type="entry name" value="FE(2+)/MN(2+) TRANSPORTER PCL1"/>
    <property type="match status" value="1"/>
</dbReference>
<feature type="transmembrane region" description="Helical" evidence="5">
    <location>
        <begin position="156"/>
        <end position="176"/>
    </location>
</feature>
<reference evidence="6 7" key="1">
    <citation type="submission" date="2018-02" db="EMBL/GenBank/DDBJ databases">
        <authorList>
            <person name="Cohen D.B."/>
            <person name="Kent A.D."/>
        </authorList>
    </citation>
    <scope>NUCLEOTIDE SEQUENCE [LARGE SCALE GENOMIC DNA]</scope>
    <source>
        <strain evidence="6">1</strain>
    </source>
</reference>
<evidence type="ECO:0000313" key="6">
    <source>
        <dbReference type="EMBL" id="SPD85714.1"/>
    </source>
</evidence>